<dbReference type="PROSITE" id="PS50011">
    <property type="entry name" value="PROTEIN_KINASE_DOM"/>
    <property type="match status" value="1"/>
</dbReference>
<protein>
    <submittedName>
        <fullName evidence="4">Kinase-like protein</fullName>
    </submittedName>
</protein>
<dbReference type="AlphaFoldDB" id="A0A0H2SAJ9"/>
<dbReference type="InterPro" id="IPR000719">
    <property type="entry name" value="Prot_kinase_dom"/>
</dbReference>
<dbReference type="SMART" id="SM00220">
    <property type="entry name" value="S_TKc"/>
    <property type="match status" value="1"/>
</dbReference>
<sequence length="799" mass="87761">MSSRWDDRKRNLLLLLGCGDDEDDEEGRVLDRLLHGQAVIGKTQKTIDIESLRFTDKDVRSLGLLASGQFGTIELVSCHLDGRVYVRKKMGKKSALRTQDQCSPMTERQIFLLGVKSASPWVPRMLCAYQCTENLNIVMEYAEGGSLWDVIESSPEDGRISISDLRWWIPQCVSAIAWCHEQGFAHRDIKPHNFILKSDGHLLLTDFGSAAPLLPATPDGVQLLPKKYCLVPCGTCDYISPEILRSHEEALVALEISEDDSVCDANRSSTTTSSKIECGYGREVDWWSLGAMIYEMAYGVAPFFARDIRQTYLKIMNHEKSLAFKNDKVSMPKDLVSLLQGLLCDHERRLGRHSIEEIKSMKMFSTTSWNTIHALKMPPSLHMPQFSYTDPAAVEQATPVDDTVSSSDTSKPFAFSAMFQSSVSSKSKGTPRLPSILQATPMLGRRSFSAGSSSAHKAIASFIGFSWGPTRSAFFFNQAGGVQPTPARQSPIFSSRGLSPIDAETNHGLVTPMRTPAAPPTSMSTIRVTKIASVQRSAQHRVVSDREAMKQLVDCIGMSARKRVLESGKKPRILQHFASTGGSLSFGSSRSRSASLSQVSSKSMRLPAFKAAQGGQTNSTKKELRFDGTVRRASPSRLSMRPVQDIFDFSESDTDTNGESTDGDIPPSPSPSPRPGSAMSMGSLSRRSVTPTITGSFPLLRANSEPPTATTTSGFGSDLTSNTLLIPHGFGLAKSDGRLRSKAPAAQVAHAPEEVNRRETPPSRDGEGEDALFDQLERRHAKLNKDLLDLRNRIRQIRI</sequence>
<dbReference type="GO" id="GO:0005524">
    <property type="term" value="F:ATP binding"/>
    <property type="evidence" value="ECO:0007669"/>
    <property type="project" value="InterPro"/>
</dbReference>
<name>A0A0H2SAJ9_9AGAM</name>
<dbReference type="GO" id="GO:0004674">
    <property type="term" value="F:protein serine/threonine kinase activity"/>
    <property type="evidence" value="ECO:0007669"/>
    <property type="project" value="TreeGrafter"/>
</dbReference>
<keyword evidence="4" id="KW-0808">Transferase</keyword>
<dbReference type="InParanoid" id="A0A0H2SAJ9"/>
<dbReference type="Proteomes" id="UP000053477">
    <property type="component" value="Unassembled WGS sequence"/>
</dbReference>
<gene>
    <name evidence="4" type="ORF">SCHPADRAFT_844686</name>
</gene>
<dbReference type="PROSITE" id="PS00108">
    <property type="entry name" value="PROTEIN_KINASE_ST"/>
    <property type="match status" value="1"/>
</dbReference>
<dbReference type="PANTHER" id="PTHR22988:SF75">
    <property type="entry name" value="MYOSIN-16-LIKE"/>
    <property type="match status" value="1"/>
</dbReference>
<dbReference type="STRING" id="27342.A0A0H2SAJ9"/>
<dbReference type="InterPro" id="IPR011009">
    <property type="entry name" value="Kinase-like_dom_sf"/>
</dbReference>
<feature type="compositionally biased region" description="Basic and acidic residues" evidence="2">
    <location>
        <begin position="620"/>
        <end position="630"/>
    </location>
</feature>
<dbReference type="Gene3D" id="3.30.200.20">
    <property type="entry name" value="Phosphorylase Kinase, domain 1"/>
    <property type="match status" value="1"/>
</dbReference>
<evidence type="ECO:0000256" key="2">
    <source>
        <dbReference type="SAM" id="MobiDB-lite"/>
    </source>
</evidence>
<feature type="compositionally biased region" description="Polar residues" evidence="2">
    <location>
        <begin position="685"/>
        <end position="695"/>
    </location>
</feature>
<dbReference type="InterPro" id="IPR050839">
    <property type="entry name" value="Rho-assoc_Ser/Thr_Kinase"/>
</dbReference>
<dbReference type="Gene3D" id="1.10.510.10">
    <property type="entry name" value="Transferase(Phosphotransferase) domain 1"/>
    <property type="match status" value="1"/>
</dbReference>
<dbReference type="OrthoDB" id="3359639at2759"/>
<comment type="similarity">
    <text evidence="1">Belongs to the protein kinase superfamily. STE Ser/Thr protein kinase family. COT1 subfamily.</text>
</comment>
<dbReference type="GO" id="GO:0031032">
    <property type="term" value="P:actomyosin structure organization"/>
    <property type="evidence" value="ECO:0007669"/>
    <property type="project" value="TreeGrafter"/>
</dbReference>
<proteinExistence type="inferred from homology"/>
<feature type="compositionally biased region" description="Basic and acidic residues" evidence="2">
    <location>
        <begin position="751"/>
        <end position="766"/>
    </location>
</feature>
<dbReference type="SUPFAM" id="SSF56112">
    <property type="entry name" value="Protein kinase-like (PK-like)"/>
    <property type="match status" value="1"/>
</dbReference>
<evidence type="ECO:0000259" key="3">
    <source>
        <dbReference type="PROSITE" id="PS50011"/>
    </source>
</evidence>
<organism evidence="4 5">
    <name type="scientific">Schizopora paradoxa</name>
    <dbReference type="NCBI Taxonomy" id="27342"/>
    <lineage>
        <taxon>Eukaryota</taxon>
        <taxon>Fungi</taxon>
        <taxon>Dikarya</taxon>
        <taxon>Basidiomycota</taxon>
        <taxon>Agaricomycotina</taxon>
        <taxon>Agaricomycetes</taxon>
        <taxon>Hymenochaetales</taxon>
        <taxon>Schizoporaceae</taxon>
        <taxon>Schizopora</taxon>
    </lineage>
</organism>
<reference evidence="4 5" key="1">
    <citation type="submission" date="2015-04" db="EMBL/GenBank/DDBJ databases">
        <title>Complete genome sequence of Schizopora paradoxa KUC8140, a cosmopolitan wood degrader in East Asia.</title>
        <authorList>
            <consortium name="DOE Joint Genome Institute"/>
            <person name="Min B."/>
            <person name="Park H."/>
            <person name="Jang Y."/>
            <person name="Kim J.-J."/>
            <person name="Kim K.H."/>
            <person name="Pangilinan J."/>
            <person name="Lipzen A."/>
            <person name="Riley R."/>
            <person name="Grigoriev I.V."/>
            <person name="Spatafora J.W."/>
            <person name="Choi I.-G."/>
        </authorList>
    </citation>
    <scope>NUCLEOTIDE SEQUENCE [LARGE SCALE GENOMIC DNA]</scope>
    <source>
        <strain evidence="4 5">KUC8140</strain>
    </source>
</reference>
<feature type="region of interest" description="Disordered" evidence="2">
    <location>
        <begin position="596"/>
        <end position="718"/>
    </location>
</feature>
<evidence type="ECO:0000313" key="4">
    <source>
        <dbReference type="EMBL" id="KLO18738.1"/>
    </source>
</evidence>
<dbReference type="Pfam" id="PF00069">
    <property type="entry name" value="Pkinase"/>
    <property type="match status" value="2"/>
</dbReference>
<dbReference type="EMBL" id="KQ085892">
    <property type="protein sequence ID" value="KLO18738.1"/>
    <property type="molecule type" value="Genomic_DNA"/>
</dbReference>
<evidence type="ECO:0000313" key="5">
    <source>
        <dbReference type="Proteomes" id="UP000053477"/>
    </source>
</evidence>
<feature type="domain" description="Protein kinase" evidence="3">
    <location>
        <begin position="59"/>
        <end position="364"/>
    </location>
</feature>
<dbReference type="InterPro" id="IPR008271">
    <property type="entry name" value="Ser/Thr_kinase_AS"/>
</dbReference>
<keyword evidence="5" id="KW-1185">Reference proteome</keyword>
<dbReference type="PANTHER" id="PTHR22988">
    <property type="entry name" value="MYOTONIC DYSTROPHY S/T KINASE-RELATED"/>
    <property type="match status" value="1"/>
</dbReference>
<dbReference type="GO" id="GO:0005856">
    <property type="term" value="C:cytoskeleton"/>
    <property type="evidence" value="ECO:0007669"/>
    <property type="project" value="TreeGrafter"/>
</dbReference>
<dbReference type="GO" id="GO:0005737">
    <property type="term" value="C:cytoplasm"/>
    <property type="evidence" value="ECO:0007669"/>
    <property type="project" value="TreeGrafter"/>
</dbReference>
<feature type="compositionally biased region" description="Polar residues" evidence="2">
    <location>
        <begin position="705"/>
        <end position="718"/>
    </location>
</feature>
<feature type="region of interest" description="Disordered" evidence="2">
    <location>
        <begin position="736"/>
        <end position="771"/>
    </location>
</feature>
<keyword evidence="4" id="KW-0418">Kinase</keyword>
<evidence type="ECO:0000256" key="1">
    <source>
        <dbReference type="ARBA" id="ARBA00038271"/>
    </source>
</evidence>
<accession>A0A0H2SAJ9</accession>